<dbReference type="Pfam" id="PF07716">
    <property type="entry name" value="bZIP_2"/>
    <property type="match status" value="1"/>
</dbReference>
<gene>
    <name evidence="7" type="ORF">SARC_06848</name>
</gene>
<feature type="region of interest" description="Disordered" evidence="5">
    <location>
        <begin position="109"/>
        <end position="211"/>
    </location>
</feature>
<evidence type="ECO:0000259" key="6">
    <source>
        <dbReference type="PROSITE" id="PS50217"/>
    </source>
</evidence>
<dbReference type="SMART" id="SM00338">
    <property type="entry name" value="BRLZ"/>
    <property type="match status" value="1"/>
</dbReference>
<dbReference type="PROSITE" id="PS50217">
    <property type="entry name" value="BZIP"/>
    <property type="match status" value="1"/>
</dbReference>
<dbReference type="InterPro" id="IPR004827">
    <property type="entry name" value="bZIP"/>
</dbReference>
<accession>A0A0L0FVX3</accession>
<dbReference type="EMBL" id="KQ242106">
    <property type="protein sequence ID" value="KNC80799.1"/>
    <property type="molecule type" value="Genomic_DNA"/>
</dbReference>
<keyword evidence="2" id="KW-0238">DNA-binding</keyword>
<dbReference type="GeneID" id="25907352"/>
<dbReference type="PANTHER" id="PTHR23351:SF24">
    <property type="entry name" value="ACTIVATING TRANSCRIPTION FACTOR 3-RELATED"/>
    <property type="match status" value="1"/>
</dbReference>
<evidence type="ECO:0000313" key="7">
    <source>
        <dbReference type="EMBL" id="KNC80799.1"/>
    </source>
</evidence>
<evidence type="ECO:0000313" key="8">
    <source>
        <dbReference type="Proteomes" id="UP000054560"/>
    </source>
</evidence>
<organism evidence="7 8">
    <name type="scientific">Sphaeroforma arctica JP610</name>
    <dbReference type="NCBI Taxonomy" id="667725"/>
    <lineage>
        <taxon>Eukaryota</taxon>
        <taxon>Ichthyosporea</taxon>
        <taxon>Ichthyophonida</taxon>
        <taxon>Sphaeroforma</taxon>
    </lineage>
</organism>
<reference evidence="7 8" key="1">
    <citation type="submission" date="2011-02" db="EMBL/GenBank/DDBJ databases">
        <title>The Genome Sequence of Sphaeroforma arctica JP610.</title>
        <authorList>
            <consortium name="The Broad Institute Genome Sequencing Platform"/>
            <person name="Russ C."/>
            <person name="Cuomo C."/>
            <person name="Young S.K."/>
            <person name="Zeng Q."/>
            <person name="Gargeya S."/>
            <person name="Alvarado L."/>
            <person name="Berlin A."/>
            <person name="Chapman S.B."/>
            <person name="Chen Z."/>
            <person name="Freedman E."/>
            <person name="Gellesch M."/>
            <person name="Goldberg J."/>
            <person name="Griggs A."/>
            <person name="Gujja S."/>
            <person name="Heilman E."/>
            <person name="Heiman D."/>
            <person name="Howarth C."/>
            <person name="Mehta T."/>
            <person name="Neiman D."/>
            <person name="Pearson M."/>
            <person name="Roberts A."/>
            <person name="Saif S."/>
            <person name="Shea T."/>
            <person name="Shenoy N."/>
            <person name="Sisk P."/>
            <person name="Stolte C."/>
            <person name="Sykes S."/>
            <person name="White J."/>
            <person name="Yandava C."/>
            <person name="Burger G."/>
            <person name="Gray M.W."/>
            <person name="Holland P.W.H."/>
            <person name="King N."/>
            <person name="Lang F.B.F."/>
            <person name="Roger A.J."/>
            <person name="Ruiz-Trillo I."/>
            <person name="Haas B."/>
            <person name="Nusbaum C."/>
            <person name="Birren B."/>
        </authorList>
    </citation>
    <scope>NUCLEOTIDE SEQUENCE [LARGE SCALE GENOMIC DNA]</scope>
    <source>
        <strain evidence="7 8">JP610</strain>
    </source>
</reference>
<keyword evidence="3" id="KW-0804">Transcription</keyword>
<dbReference type="PANTHER" id="PTHR23351">
    <property type="entry name" value="FOS TRANSCRIPTION FACTOR-RELATED"/>
    <property type="match status" value="1"/>
</dbReference>
<keyword evidence="8" id="KW-1185">Reference proteome</keyword>
<dbReference type="AlphaFoldDB" id="A0A0L0FVX3"/>
<dbReference type="GO" id="GO:0003700">
    <property type="term" value="F:DNA-binding transcription factor activity"/>
    <property type="evidence" value="ECO:0007669"/>
    <property type="project" value="InterPro"/>
</dbReference>
<feature type="compositionally biased region" description="Basic residues" evidence="5">
    <location>
        <begin position="184"/>
        <end position="194"/>
    </location>
</feature>
<name>A0A0L0FVX3_9EUKA</name>
<proteinExistence type="predicted"/>
<dbReference type="RefSeq" id="XP_014154701.1">
    <property type="nucleotide sequence ID" value="XM_014299226.1"/>
</dbReference>
<keyword evidence="4" id="KW-0175">Coiled coil</keyword>
<dbReference type="SUPFAM" id="SSF57959">
    <property type="entry name" value="Leucine zipper domain"/>
    <property type="match status" value="1"/>
</dbReference>
<feature type="compositionally biased region" description="Gly residues" evidence="5">
    <location>
        <begin position="171"/>
        <end position="181"/>
    </location>
</feature>
<evidence type="ECO:0000256" key="1">
    <source>
        <dbReference type="ARBA" id="ARBA00023015"/>
    </source>
</evidence>
<evidence type="ECO:0000256" key="3">
    <source>
        <dbReference type="ARBA" id="ARBA00023163"/>
    </source>
</evidence>
<protein>
    <recommendedName>
        <fullName evidence="6">BZIP domain-containing protein</fullName>
    </recommendedName>
</protein>
<evidence type="ECO:0000256" key="2">
    <source>
        <dbReference type="ARBA" id="ARBA00023125"/>
    </source>
</evidence>
<dbReference type="GO" id="GO:0006357">
    <property type="term" value="P:regulation of transcription by RNA polymerase II"/>
    <property type="evidence" value="ECO:0007669"/>
    <property type="project" value="InterPro"/>
</dbReference>
<dbReference type="Gene3D" id="1.20.5.170">
    <property type="match status" value="1"/>
</dbReference>
<dbReference type="GO" id="GO:0003677">
    <property type="term" value="F:DNA binding"/>
    <property type="evidence" value="ECO:0007669"/>
    <property type="project" value="UniProtKB-KW"/>
</dbReference>
<dbReference type="Proteomes" id="UP000054560">
    <property type="component" value="Unassembled WGS sequence"/>
</dbReference>
<dbReference type="InterPro" id="IPR000837">
    <property type="entry name" value="AP-1"/>
</dbReference>
<evidence type="ECO:0000256" key="5">
    <source>
        <dbReference type="SAM" id="MobiDB-lite"/>
    </source>
</evidence>
<evidence type="ECO:0000256" key="4">
    <source>
        <dbReference type="SAM" id="Coils"/>
    </source>
</evidence>
<dbReference type="InterPro" id="IPR046347">
    <property type="entry name" value="bZIP_sf"/>
</dbReference>
<feature type="coiled-coil region" evidence="4">
    <location>
        <begin position="225"/>
        <end position="266"/>
    </location>
</feature>
<keyword evidence="1" id="KW-0805">Transcription regulation</keyword>
<feature type="domain" description="BZIP" evidence="6">
    <location>
        <begin position="207"/>
        <end position="270"/>
    </location>
</feature>
<dbReference type="CDD" id="cd14692">
    <property type="entry name" value="bZIP_ATF4"/>
    <property type="match status" value="1"/>
</dbReference>
<dbReference type="OrthoDB" id="295274at2759"/>
<sequence length="277" mass="29781">MLRLNTKDVAGVSLFLDERFTPSDFAIKPNGQAAEKNVFETEISESRKGSHAEDVIQTLSELSNTTNVGNTNTEHNSNNINHVEDGSSVAMVAPALPHPGGVSNTSALKRHAGDGKVGQHTQPHKFRKVEGATGGHHGSRNTPCRDDGVALSVQPGAAEGTQPHTNNGMERGTGTGTGTGAGTRAKKTAGKSKRPLSAVKPSSLSAEDAASRRRELNRLAAQKCRKKRDDEIEKLEKVLMDEEKTNSQLKDSVALLSQEIIRIRRELEKHAGCMPDR</sequence>